<protein>
    <recommendedName>
        <fullName evidence="1">Sdz-33 F-box domain-containing protein</fullName>
    </recommendedName>
</protein>
<dbReference type="AlphaFoldDB" id="G0NSC8"/>
<dbReference type="HOGENOM" id="CLU_028840_1_3_1"/>
<keyword evidence="3" id="KW-1185">Reference proteome</keyword>
<reference evidence="3" key="1">
    <citation type="submission" date="2011-07" db="EMBL/GenBank/DDBJ databases">
        <authorList>
            <consortium name="Caenorhabditis brenneri Sequencing and Analysis Consortium"/>
            <person name="Wilson R.K."/>
        </authorList>
    </citation>
    <scope>NUCLEOTIDE SEQUENCE [LARGE SCALE GENOMIC DNA]</scope>
    <source>
        <strain evidence="3">PB2801</strain>
    </source>
</reference>
<dbReference type="InParanoid" id="G0NSC8"/>
<dbReference type="InterPro" id="IPR012885">
    <property type="entry name" value="F-box_Sdz-33"/>
</dbReference>
<evidence type="ECO:0000313" key="3">
    <source>
        <dbReference type="Proteomes" id="UP000008068"/>
    </source>
</evidence>
<dbReference type="Pfam" id="PF07735">
    <property type="entry name" value="FBA_2"/>
    <property type="match status" value="1"/>
</dbReference>
<accession>G0NSC8</accession>
<evidence type="ECO:0000259" key="1">
    <source>
        <dbReference type="Pfam" id="PF07735"/>
    </source>
</evidence>
<dbReference type="Proteomes" id="UP000008068">
    <property type="component" value="Unassembled WGS sequence"/>
</dbReference>
<sequence length="332" mass="38576">MVPVTPTFPVLKLPLLNVIFIVLKTLKEILEVVENINSRSSNTNFKIITLSIPKMDEEEYKFTFDNPAECLKSCFTVTGSMLHVWEDEDGGWHEGENEKCTWNIPNFSVREWVAHILDVVDSPSFSLEFHEDCDLFSVRDINQLIGNLERAELNIYEQSTPNEYLLEVLETFRPTKYLALSENPFPNALSFRKYLRHSIDEVILSGDVKTTINEIYYMNCISASIHNPQISTSTLNTLLKVWTEGWTPRMKLISLQYYLRHLGDNYMEEILDGLEYLKIEEERILKHPLSDASRKFKKSYDIVRKDGQRATVYPLIFANGDDIEIKVYVNDE</sequence>
<name>G0NSC8_CAEBE</name>
<dbReference type="PANTHER" id="PTHR22899:SF0">
    <property type="entry name" value="F-BOX ASSOCIATED DOMAIN-CONTAINING PROTEIN-RELATED"/>
    <property type="match status" value="1"/>
</dbReference>
<dbReference type="EMBL" id="GL379937">
    <property type="protein sequence ID" value="EGT36756.1"/>
    <property type="molecule type" value="Genomic_DNA"/>
</dbReference>
<dbReference type="PANTHER" id="PTHR22899">
    <property type="entry name" value="CYCLIN-RELATED F-BOX FAMILY"/>
    <property type="match status" value="1"/>
</dbReference>
<feature type="domain" description="Sdz-33 F-box" evidence="1">
    <location>
        <begin position="191"/>
        <end position="254"/>
    </location>
</feature>
<dbReference type="InterPro" id="IPR053222">
    <property type="entry name" value="Zygotic_Embryogenesis-Asso"/>
</dbReference>
<evidence type="ECO:0000313" key="2">
    <source>
        <dbReference type="EMBL" id="EGT36756.1"/>
    </source>
</evidence>
<proteinExistence type="predicted"/>
<dbReference type="OMA" id="KESYREF"/>
<organism evidence="3">
    <name type="scientific">Caenorhabditis brenneri</name>
    <name type="common">Nematode worm</name>
    <dbReference type="NCBI Taxonomy" id="135651"/>
    <lineage>
        <taxon>Eukaryota</taxon>
        <taxon>Metazoa</taxon>
        <taxon>Ecdysozoa</taxon>
        <taxon>Nematoda</taxon>
        <taxon>Chromadorea</taxon>
        <taxon>Rhabditida</taxon>
        <taxon>Rhabditina</taxon>
        <taxon>Rhabditomorpha</taxon>
        <taxon>Rhabditoidea</taxon>
        <taxon>Rhabditidae</taxon>
        <taxon>Peloderinae</taxon>
        <taxon>Caenorhabditis</taxon>
    </lineage>
</organism>
<gene>
    <name evidence="2" type="ORF">CAEBREN_15152</name>
</gene>